<feature type="domain" description="Methionyl/Leucyl tRNA synthetase" evidence="8">
    <location>
        <begin position="7"/>
        <end position="244"/>
    </location>
</feature>
<dbReference type="Gene3D" id="2.20.28.20">
    <property type="entry name" value="Methionyl-tRNA synthetase, Zn-domain"/>
    <property type="match status" value="1"/>
</dbReference>
<dbReference type="Gene3D" id="3.40.50.620">
    <property type="entry name" value="HUPs"/>
    <property type="match status" value="1"/>
</dbReference>
<evidence type="ECO:0000256" key="2">
    <source>
        <dbReference type="ARBA" id="ARBA00022741"/>
    </source>
</evidence>
<keyword evidence="10" id="KW-1185">Reference proteome</keyword>
<evidence type="ECO:0000313" key="9">
    <source>
        <dbReference type="EMBL" id="MFC6066522.1"/>
    </source>
</evidence>
<keyword evidence="1 7" id="KW-0436">Ligase</keyword>
<dbReference type="Pfam" id="PF09334">
    <property type="entry name" value="tRNA-synt_1g"/>
    <property type="match status" value="2"/>
</dbReference>
<dbReference type="InterPro" id="IPR029038">
    <property type="entry name" value="MetRS_Zn"/>
</dbReference>
<keyword evidence="4 7" id="KW-0648">Protein biosynthesis</keyword>
<dbReference type="Proteomes" id="UP001596139">
    <property type="component" value="Unassembled WGS sequence"/>
</dbReference>
<dbReference type="InterPro" id="IPR023458">
    <property type="entry name" value="Met-tRNA_ligase_1"/>
</dbReference>
<evidence type="ECO:0000259" key="8">
    <source>
        <dbReference type="Pfam" id="PF09334"/>
    </source>
</evidence>
<dbReference type="Gene3D" id="1.10.730.10">
    <property type="entry name" value="Isoleucyl-tRNA Synthetase, Domain 1"/>
    <property type="match status" value="1"/>
</dbReference>
<evidence type="ECO:0000256" key="6">
    <source>
        <dbReference type="ARBA" id="ARBA00047364"/>
    </source>
</evidence>
<comment type="similarity">
    <text evidence="7">Belongs to the class-I aminoacyl-tRNA synthetase family.</text>
</comment>
<reference evidence="10" key="1">
    <citation type="journal article" date="2019" name="Int. J. Syst. Evol. Microbiol.">
        <title>The Global Catalogue of Microorganisms (GCM) 10K type strain sequencing project: providing services to taxonomists for standard genome sequencing and annotation.</title>
        <authorList>
            <consortium name="The Broad Institute Genomics Platform"/>
            <consortium name="The Broad Institute Genome Sequencing Center for Infectious Disease"/>
            <person name="Wu L."/>
            <person name="Ma J."/>
        </authorList>
    </citation>
    <scope>NUCLEOTIDE SEQUENCE [LARGE SCALE GENOMIC DNA]</scope>
    <source>
        <strain evidence="10">CGMCC 1.15180</strain>
    </source>
</reference>
<evidence type="ECO:0000256" key="3">
    <source>
        <dbReference type="ARBA" id="ARBA00022840"/>
    </source>
</evidence>
<evidence type="ECO:0000313" key="10">
    <source>
        <dbReference type="Proteomes" id="UP001596139"/>
    </source>
</evidence>
<protein>
    <submittedName>
        <fullName evidence="9">Class I tRNA ligase family protein</fullName>
    </submittedName>
</protein>
<dbReference type="GO" id="GO:0016874">
    <property type="term" value="F:ligase activity"/>
    <property type="evidence" value="ECO:0007669"/>
    <property type="project" value="UniProtKB-KW"/>
</dbReference>
<comment type="catalytic activity">
    <reaction evidence="6">
        <text>tRNA(Met) + L-methionine + ATP = L-methionyl-tRNA(Met) + AMP + diphosphate</text>
        <dbReference type="Rhea" id="RHEA:13481"/>
        <dbReference type="Rhea" id="RHEA-COMP:9667"/>
        <dbReference type="Rhea" id="RHEA-COMP:9698"/>
        <dbReference type="ChEBI" id="CHEBI:30616"/>
        <dbReference type="ChEBI" id="CHEBI:33019"/>
        <dbReference type="ChEBI" id="CHEBI:57844"/>
        <dbReference type="ChEBI" id="CHEBI:78442"/>
        <dbReference type="ChEBI" id="CHEBI:78530"/>
        <dbReference type="ChEBI" id="CHEBI:456215"/>
        <dbReference type="EC" id="6.1.1.10"/>
    </reaction>
</comment>
<dbReference type="PANTHER" id="PTHR45765">
    <property type="entry name" value="METHIONINE--TRNA LIGASE"/>
    <property type="match status" value="1"/>
</dbReference>
<evidence type="ECO:0000256" key="5">
    <source>
        <dbReference type="ARBA" id="ARBA00023146"/>
    </source>
</evidence>
<dbReference type="InterPro" id="IPR014729">
    <property type="entry name" value="Rossmann-like_a/b/a_fold"/>
</dbReference>
<feature type="domain" description="Methionyl/Leucyl tRNA synthetase" evidence="8">
    <location>
        <begin position="273"/>
        <end position="363"/>
    </location>
</feature>
<evidence type="ECO:0000256" key="7">
    <source>
        <dbReference type="RuleBase" id="RU363039"/>
    </source>
</evidence>
<keyword evidence="2 7" id="KW-0547">Nucleotide-binding</keyword>
<keyword evidence="5 7" id="KW-0030">Aminoacyl-tRNA synthetase</keyword>
<keyword evidence="3 7" id="KW-0067">ATP-binding</keyword>
<accession>A0ABW1MUW6</accession>
<comment type="caution">
    <text evidence="9">The sequence shown here is derived from an EMBL/GenBank/DDBJ whole genome shotgun (WGS) entry which is preliminary data.</text>
</comment>
<sequence length="527" mass="57015">MSVPLWITATPPAAHGELHIGHLAGPYVAADVLSRALRADGRPVLFTTGTAEHGSSVELRALRTGRKPEEVAEGYRQAICADLLRAGVVFDRIVHPRTADGYGSWVQDLFTRLRNEGVLAARTRLMPYCDTCDRWLHGAHANGTCPHCALPCDGNACPSCARPNSSGELLEPRCALCDTPAAMRRCRRLHLPLESFRDQLADYWAAAELPPRLAALCEQLIEDGLPDVAVCHPGEWGLPVPGEDFAGHRIDACFEAAAIPLFGYRLDLNAAPERAVHFCGFDHAFCQTVLLPALMLAQGIKLPQGFCVNEPLVLDDDSILPGEQPATVWALDLLTEFGSDSLRRHVLQTRPVGRAVHFSRAGLEQARQTLDATWNGWLIRLFARIRQDCAGRVPDAEPGGAGWPRLRELLLRTAEDLAVAYSPDSFDPRRAVALLDETVRSVDDFAHINAHERRRPTGHGRSMAATVAQLEVAGALSAWARPVMPEGADRLAAALGLPTGRAITAEALAAPAPGTRLSPPSGPVFGF</sequence>
<organism evidence="9 10">
    <name type="scientific">Streptomyces ochraceiscleroticus</name>
    <dbReference type="NCBI Taxonomy" id="47761"/>
    <lineage>
        <taxon>Bacteria</taxon>
        <taxon>Bacillati</taxon>
        <taxon>Actinomycetota</taxon>
        <taxon>Actinomycetes</taxon>
        <taxon>Kitasatosporales</taxon>
        <taxon>Streptomycetaceae</taxon>
        <taxon>Streptomyces</taxon>
    </lineage>
</organism>
<gene>
    <name evidence="9" type="ORF">ACFP4F_28800</name>
</gene>
<dbReference type="SUPFAM" id="SSF52374">
    <property type="entry name" value="Nucleotidylyl transferase"/>
    <property type="match status" value="1"/>
</dbReference>
<proteinExistence type="inferred from homology"/>
<name>A0ABW1MUW6_9ACTN</name>
<dbReference type="PANTHER" id="PTHR45765:SF1">
    <property type="entry name" value="METHIONINE--TRNA LIGASE, CYTOPLASMIC"/>
    <property type="match status" value="1"/>
</dbReference>
<evidence type="ECO:0000256" key="4">
    <source>
        <dbReference type="ARBA" id="ARBA00022917"/>
    </source>
</evidence>
<dbReference type="RefSeq" id="WP_031067103.1">
    <property type="nucleotide sequence ID" value="NZ_JBHSPX010000008.1"/>
</dbReference>
<dbReference type="InterPro" id="IPR015413">
    <property type="entry name" value="Methionyl/Leucyl_tRNA_Synth"/>
</dbReference>
<dbReference type="EMBL" id="JBHSPX010000008">
    <property type="protein sequence ID" value="MFC6066522.1"/>
    <property type="molecule type" value="Genomic_DNA"/>
</dbReference>
<evidence type="ECO:0000256" key="1">
    <source>
        <dbReference type="ARBA" id="ARBA00022598"/>
    </source>
</evidence>